<dbReference type="Pfam" id="PF00726">
    <property type="entry name" value="IL10"/>
    <property type="match status" value="1"/>
</dbReference>
<feature type="signal peptide" evidence="8">
    <location>
        <begin position="1"/>
        <end position="23"/>
    </location>
</feature>
<comment type="subunit">
    <text evidence="3">Homodimer. Interacts with IL10RA and IL10RB.</text>
</comment>
<accession>A0AAD7RVK8</accession>
<comment type="similarity">
    <text evidence="2 8">Belongs to the IL-10 family.</text>
</comment>
<dbReference type="EMBL" id="JAINUG010000161">
    <property type="protein sequence ID" value="KAJ8391149.1"/>
    <property type="molecule type" value="Genomic_DNA"/>
</dbReference>
<dbReference type="GO" id="GO:0006955">
    <property type="term" value="P:immune response"/>
    <property type="evidence" value="ECO:0007669"/>
    <property type="project" value="InterPro"/>
</dbReference>
<comment type="subcellular location">
    <subcellularLocation>
        <location evidence="1 8">Secreted</location>
    </subcellularLocation>
</comment>
<evidence type="ECO:0000256" key="2">
    <source>
        <dbReference type="ARBA" id="ARBA00008813"/>
    </source>
</evidence>
<evidence type="ECO:0000256" key="5">
    <source>
        <dbReference type="ARBA" id="ARBA00022525"/>
    </source>
</evidence>
<reference evidence="9" key="1">
    <citation type="journal article" date="2023" name="Science">
        <title>Genome structures resolve the early diversification of teleost fishes.</title>
        <authorList>
            <person name="Parey E."/>
            <person name="Louis A."/>
            <person name="Montfort J."/>
            <person name="Bouchez O."/>
            <person name="Roques C."/>
            <person name="Iampietro C."/>
            <person name="Lluch J."/>
            <person name="Castinel A."/>
            <person name="Donnadieu C."/>
            <person name="Desvignes T."/>
            <person name="Floi Bucao C."/>
            <person name="Jouanno E."/>
            <person name="Wen M."/>
            <person name="Mejri S."/>
            <person name="Dirks R."/>
            <person name="Jansen H."/>
            <person name="Henkel C."/>
            <person name="Chen W.J."/>
            <person name="Zahm M."/>
            <person name="Cabau C."/>
            <person name="Klopp C."/>
            <person name="Thompson A.W."/>
            <person name="Robinson-Rechavi M."/>
            <person name="Braasch I."/>
            <person name="Lecointre G."/>
            <person name="Bobe J."/>
            <person name="Postlethwait J.H."/>
            <person name="Berthelot C."/>
            <person name="Roest Crollius H."/>
            <person name="Guiguen Y."/>
        </authorList>
    </citation>
    <scope>NUCLEOTIDE SEQUENCE</scope>
    <source>
        <strain evidence="9">NC1722</strain>
    </source>
</reference>
<dbReference type="GO" id="GO:0005615">
    <property type="term" value="C:extracellular space"/>
    <property type="evidence" value="ECO:0007669"/>
    <property type="project" value="UniProtKB-UniRule"/>
</dbReference>
<keyword evidence="4 8" id="KW-0202">Cytokine</keyword>
<dbReference type="SMART" id="SM00188">
    <property type="entry name" value="IL10"/>
    <property type="match status" value="1"/>
</dbReference>
<dbReference type="InterPro" id="IPR000098">
    <property type="entry name" value="IL-10"/>
</dbReference>
<protein>
    <recommendedName>
        <fullName evidence="8">Interleukin family protein</fullName>
    </recommendedName>
</protein>
<evidence type="ECO:0000256" key="4">
    <source>
        <dbReference type="ARBA" id="ARBA00022514"/>
    </source>
</evidence>
<evidence type="ECO:0000256" key="1">
    <source>
        <dbReference type="ARBA" id="ARBA00004613"/>
    </source>
</evidence>
<dbReference type="Gene3D" id="1.20.1250.10">
    <property type="match status" value="1"/>
</dbReference>
<keyword evidence="7" id="KW-1015">Disulfide bond</keyword>
<dbReference type="PANTHER" id="PTHR48482">
    <property type="entry name" value="INTERLEUKIN-19-RELATED"/>
    <property type="match status" value="1"/>
</dbReference>
<comment type="caution">
    <text evidence="9">The sequence shown here is derived from an EMBL/GenBank/DDBJ whole genome shotgun (WGS) entry which is preliminary data.</text>
</comment>
<organism evidence="9 10">
    <name type="scientific">Aldrovandia affinis</name>
    <dbReference type="NCBI Taxonomy" id="143900"/>
    <lineage>
        <taxon>Eukaryota</taxon>
        <taxon>Metazoa</taxon>
        <taxon>Chordata</taxon>
        <taxon>Craniata</taxon>
        <taxon>Vertebrata</taxon>
        <taxon>Euteleostomi</taxon>
        <taxon>Actinopterygii</taxon>
        <taxon>Neopterygii</taxon>
        <taxon>Teleostei</taxon>
        <taxon>Notacanthiformes</taxon>
        <taxon>Halosauridae</taxon>
        <taxon>Aldrovandia</taxon>
    </lineage>
</organism>
<evidence type="ECO:0000256" key="8">
    <source>
        <dbReference type="RuleBase" id="RU368043"/>
    </source>
</evidence>
<keyword evidence="5 8" id="KW-0964">Secreted</keyword>
<evidence type="ECO:0000313" key="9">
    <source>
        <dbReference type="EMBL" id="KAJ8391149.1"/>
    </source>
</evidence>
<dbReference type="PRINTS" id="PR01294">
    <property type="entry name" value="INTRLEUKIN10"/>
</dbReference>
<proteinExistence type="inferred from homology"/>
<dbReference type="InterPro" id="IPR020443">
    <property type="entry name" value="IL-10/19/20/24/26"/>
</dbReference>
<name>A0AAD7RVK8_9TELE</name>
<dbReference type="Proteomes" id="UP001221898">
    <property type="component" value="Unassembled WGS sequence"/>
</dbReference>
<evidence type="ECO:0000256" key="6">
    <source>
        <dbReference type="ARBA" id="ARBA00022729"/>
    </source>
</evidence>
<gene>
    <name evidence="9" type="ORF">AAFF_G00095780</name>
</gene>
<keyword evidence="10" id="KW-1185">Reference proteome</keyword>
<feature type="chain" id="PRO_5041769183" description="Interleukin family protein" evidence="8">
    <location>
        <begin position="24"/>
        <end position="157"/>
    </location>
</feature>
<dbReference type="GO" id="GO:0005125">
    <property type="term" value="F:cytokine activity"/>
    <property type="evidence" value="ECO:0007669"/>
    <property type="project" value="UniProtKB-UniRule"/>
</dbReference>
<dbReference type="SUPFAM" id="SSF47266">
    <property type="entry name" value="4-helical cytokines"/>
    <property type="match status" value="1"/>
</dbReference>
<comment type="function">
    <text evidence="8">Immune regulatory cytokine.</text>
</comment>
<dbReference type="PANTHER" id="PTHR48482:SF5">
    <property type="entry name" value="INTERLEUKIN-10"/>
    <property type="match status" value="1"/>
</dbReference>
<dbReference type="AlphaFoldDB" id="A0AAD7RVK8"/>
<evidence type="ECO:0000256" key="3">
    <source>
        <dbReference type="ARBA" id="ARBA00011144"/>
    </source>
</evidence>
<evidence type="ECO:0000313" key="10">
    <source>
        <dbReference type="Proteomes" id="UP001221898"/>
    </source>
</evidence>
<keyword evidence="6 8" id="KW-0732">Signal</keyword>
<sequence length="157" mass="17870">MYLTRFTLLSLLLPALLLGPAHCMKKDCSDSLHIGADNPSRHCSSEKDAGYKSPYGCHAMSEVLRFYMDTVLRTAVNEEGSKDYTHPIDSIGSIFHELKKEIIYCRNSFSCKKPFELHNIMTAYEQMQGKGLYKAMGDLGVLFNYIEEYMASLKQKH</sequence>
<dbReference type="InterPro" id="IPR009079">
    <property type="entry name" value="4_helix_cytokine-like_core"/>
</dbReference>
<dbReference type="GO" id="GO:0001817">
    <property type="term" value="P:regulation of cytokine production"/>
    <property type="evidence" value="ECO:0007669"/>
    <property type="project" value="UniProtKB-ARBA"/>
</dbReference>
<evidence type="ECO:0000256" key="7">
    <source>
        <dbReference type="ARBA" id="ARBA00023157"/>
    </source>
</evidence>